<feature type="transmembrane region" description="Helical" evidence="1">
    <location>
        <begin position="104"/>
        <end position="123"/>
    </location>
</feature>
<evidence type="ECO:0000313" key="3">
    <source>
        <dbReference type="EMBL" id="CUB00325.1"/>
    </source>
</evidence>
<protein>
    <submittedName>
        <fullName evidence="3">Transporter, UIT6 family (TC 9.B.53)</fullName>
    </submittedName>
</protein>
<feature type="transmembrane region" description="Helical" evidence="1">
    <location>
        <begin position="135"/>
        <end position="162"/>
    </location>
</feature>
<evidence type="ECO:0000256" key="2">
    <source>
        <dbReference type="SAM" id="SignalP"/>
    </source>
</evidence>
<reference evidence="4" key="1">
    <citation type="submission" date="2015-08" db="EMBL/GenBank/DDBJ databases">
        <authorList>
            <person name="Varghese N."/>
        </authorList>
    </citation>
    <scope>NUCLEOTIDE SEQUENCE [LARGE SCALE GENOMIC DNA]</scope>
    <source>
        <strain evidence="4">DSM 18181</strain>
    </source>
</reference>
<accession>A0A0K6IB12</accession>
<dbReference type="OrthoDB" id="9765532at2"/>
<feature type="transmembrane region" description="Helical" evidence="1">
    <location>
        <begin position="72"/>
        <end position="92"/>
    </location>
</feature>
<evidence type="ECO:0000313" key="4">
    <source>
        <dbReference type="Proteomes" id="UP000183649"/>
    </source>
</evidence>
<sequence length="476" mass="51182">MRTDAARRAVRLGMVGLLGLVPLGASAGTAHGPDPATLSLWWGLPFAAMLLSIALMPLFAAKVWHHHQGKIAALWAALFLLPFAASFGVQATFDAALHTLLHEYLPFVILLTALYTVSGGIAVRGNLHGSPGQNTLLLAIGTVLASLMGTTGAAMLMVRPVIRANDARRHNAHVLVFFIFLVANAGGALTPLGDPPLFLGFLKGVDFFWTLRHLLAPTALLCGLLLALFYLLDRWFWSREAERRSIDPTPDSPLGLIGVWNLLWLLVIVAAVLHSGIWKPGVTVSILGQQLDLQNLTRDVVLIVVALLSLLTTPWQARHENQFNWGPMIEVAKLFLGIFLTIIPVIAILRAGSGGALAPLVALTSDAHGQPIAAAYFWLTGGLSSFLDNAPTYLVFFNLAGGDAAHLMAQATTLMAISAGAVFMGAVTYIGNAPNFMVKAIAEHRGVRMPSFFGYMGWSFAVLMPCFVLLTLVFFR</sequence>
<keyword evidence="1" id="KW-0812">Transmembrane</keyword>
<dbReference type="Proteomes" id="UP000183649">
    <property type="component" value="Unassembled WGS sequence"/>
</dbReference>
<proteinExistence type="predicted"/>
<name>A0A0K6IB12_9BURK</name>
<feature type="transmembrane region" description="Helical" evidence="1">
    <location>
        <begin position="452"/>
        <end position="475"/>
    </location>
</feature>
<feature type="chain" id="PRO_5005505318" evidence="2">
    <location>
        <begin position="28"/>
        <end position="476"/>
    </location>
</feature>
<keyword evidence="1" id="KW-1133">Transmembrane helix</keyword>
<gene>
    <name evidence="3" type="ORF">Ga0061069_11326</name>
</gene>
<dbReference type="EMBL" id="CYHF01000013">
    <property type="protein sequence ID" value="CUB00325.1"/>
    <property type="molecule type" value="Genomic_DNA"/>
</dbReference>
<feature type="transmembrane region" description="Helical" evidence="1">
    <location>
        <begin position="40"/>
        <end position="60"/>
    </location>
</feature>
<feature type="transmembrane region" description="Helical" evidence="1">
    <location>
        <begin position="375"/>
        <end position="396"/>
    </location>
</feature>
<keyword evidence="4" id="KW-1185">Reference proteome</keyword>
<dbReference type="RefSeq" id="WP_055451681.1">
    <property type="nucleotide sequence ID" value="NZ_CYHF01000013.1"/>
</dbReference>
<dbReference type="InterPro" id="IPR031566">
    <property type="entry name" value="CitMHS_2"/>
</dbReference>
<feature type="transmembrane region" description="Helical" evidence="1">
    <location>
        <begin position="214"/>
        <end position="232"/>
    </location>
</feature>
<feature type="transmembrane region" description="Helical" evidence="1">
    <location>
        <begin position="252"/>
        <end position="275"/>
    </location>
</feature>
<keyword evidence="2" id="KW-0732">Signal</keyword>
<dbReference type="STRING" id="339866.GCA_001418255_02861"/>
<dbReference type="Pfam" id="PF16980">
    <property type="entry name" value="CitMHS_2"/>
    <property type="match status" value="1"/>
</dbReference>
<feature type="transmembrane region" description="Helical" evidence="1">
    <location>
        <begin position="408"/>
        <end position="431"/>
    </location>
</feature>
<dbReference type="AlphaFoldDB" id="A0A0K6IB12"/>
<organism evidence="3 4">
    <name type="scientific">Thiomonas bhubaneswarensis</name>
    <dbReference type="NCBI Taxonomy" id="339866"/>
    <lineage>
        <taxon>Bacteria</taxon>
        <taxon>Pseudomonadati</taxon>
        <taxon>Pseudomonadota</taxon>
        <taxon>Betaproteobacteria</taxon>
        <taxon>Burkholderiales</taxon>
        <taxon>Thiomonas</taxon>
    </lineage>
</organism>
<feature type="transmembrane region" description="Helical" evidence="1">
    <location>
        <begin position="335"/>
        <end position="363"/>
    </location>
</feature>
<evidence type="ECO:0000256" key="1">
    <source>
        <dbReference type="SAM" id="Phobius"/>
    </source>
</evidence>
<feature type="transmembrane region" description="Helical" evidence="1">
    <location>
        <begin position="174"/>
        <end position="193"/>
    </location>
</feature>
<feature type="signal peptide" evidence="2">
    <location>
        <begin position="1"/>
        <end position="27"/>
    </location>
</feature>
<keyword evidence="1" id="KW-0472">Membrane</keyword>